<feature type="transmembrane region" description="Helical" evidence="9">
    <location>
        <begin position="6"/>
        <end position="22"/>
    </location>
</feature>
<accession>A0A2N5N6Z6</accession>
<sequence length="496" mass="52187">MTNLVVLPLLLPLCTAVLLLFFKEKAILQRLISAAGIAATAAASALLLARAGSDGMQTLAMGGWAAPFGIVFAADFFAALLVTAASVTTGFCLAYAMGTVGPERERFYFYPFLNFLLAGVNGSFLTGDLFNLFVCFEVMLISSYALLVLGGTKRQLKATLGYMLVNIVSSTLFVAGVAYLYGMIGTLNMAQLSARIAEAGSGGMLDVLSVFFLIVFSLKAGLFLFFWLPEAYEAPPAAVSALFAALLTKVGLYALIRTFTLIFPAGHGLAAQEWIAWMAGATMLLGAAGALASKDVMRILNYNIVISVGFLAFGLAVSGEKSLQGAVFYLIHDMAVKALLFLLAGMMIRAAGTGRLDEMGGLIGRLPLVGWMFLVASLAAAGIPPLSGFGGKLLLVQGGLEAGSHLLAGISLATSLVVLYTLVRLFMRAFWGEAPASLPIPAEEARVSRAHTACAAALCLLVVFMGLGSEWMVQASAEAARTLVSPSDYIDAVWKE</sequence>
<feature type="transmembrane region" description="Helical" evidence="9">
    <location>
        <begin position="130"/>
        <end position="149"/>
    </location>
</feature>
<feature type="transmembrane region" description="Helical" evidence="9">
    <location>
        <begin position="406"/>
        <end position="426"/>
    </location>
</feature>
<feature type="transmembrane region" description="Helical" evidence="9">
    <location>
        <begin position="107"/>
        <end position="124"/>
    </location>
</feature>
<feature type="transmembrane region" description="Helical" evidence="9">
    <location>
        <begin position="240"/>
        <end position="262"/>
    </location>
</feature>
<evidence type="ECO:0000259" key="10">
    <source>
        <dbReference type="Pfam" id="PF00361"/>
    </source>
</evidence>
<proteinExistence type="inferred from homology"/>
<feature type="transmembrane region" description="Helical" evidence="9">
    <location>
        <begin position="329"/>
        <end position="348"/>
    </location>
</feature>
<dbReference type="NCBIfam" id="NF005818">
    <property type="entry name" value="PRK07691.1"/>
    <property type="match status" value="1"/>
</dbReference>
<evidence type="ECO:0000256" key="8">
    <source>
        <dbReference type="RuleBase" id="RU000320"/>
    </source>
</evidence>
<comment type="similarity">
    <text evidence="2">Belongs to the CPA3 antiporters (TC 2.A.63) subunit D family.</text>
</comment>
<feature type="transmembrane region" description="Helical" evidence="9">
    <location>
        <begin position="274"/>
        <end position="292"/>
    </location>
</feature>
<dbReference type="PANTHER" id="PTHR42703">
    <property type="entry name" value="NADH DEHYDROGENASE"/>
    <property type="match status" value="1"/>
</dbReference>
<keyword evidence="6 9" id="KW-1133">Transmembrane helix</keyword>
<keyword evidence="3" id="KW-0813">Transport</keyword>
<dbReference type="EMBL" id="NFEZ01000004">
    <property type="protein sequence ID" value="PLT46085.1"/>
    <property type="molecule type" value="Genomic_DNA"/>
</dbReference>
<dbReference type="PANTHER" id="PTHR42703:SF1">
    <property type="entry name" value="NA(+)_H(+) ANTIPORTER SUBUNIT D1"/>
    <property type="match status" value="1"/>
</dbReference>
<dbReference type="RefSeq" id="WP_101809191.1">
    <property type="nucleotide sequence ID" value="NZ_NFEZ01000004.1"/>
</dbReference>
<dbReference type="InterPro" id="IPR001750">
    <property type="entry name" value="ND/Mrp_TM"/>
</dbReference>
<feature type="transmembrane region" description="Helical" evidence="9">
    <location>
        <begin position="69"/>
        <end position="95"/>
    </location>
</feature>
<dbReference type="Pfam" id="PF00361">
    <property type="entry name" value="Proton_antipo_M"/>
    <property type="match status" value="1"/>
</dbReference>
<feature type="transmembrane region" description="Helical" evidence="9">
    <location>
        <begin position="204"/>
        <end position="228"/>
    </location>
</feature>
<name>A0A2N5N6Z6_9BACL</name>
<feature type="transmembrane region" description="Helical" evidence="9">
    <location>
        <begin position="447"/>
        <end position="467"/>
    </location>
</feature>
<keyword evidence="5 8" id="KW-0812">Transmembrane</keyword>
<evidence type="ECO:0000256" key="2">
    <source>
        <dbReference type="ARBA" id="ARBA00005346"/>
    </source>
</evidence>
<dbReference type="GO" id="GO:0008137">
    <property type="term" value="F:NADH dehydrogenase (ubiquinone) activity"/>
    <property type="evidence" value="ECO:0007669"/>
    <property type="project" value="InterPro"/>
</dbReference>
<organism evidence="11 12">
    <name type="scientific">Paenibacillus pasadenensis</name>
    <dbReference type="NCBI Taxonomy" id="217090"/>
    <lineage>
        <taxon>Bacteria</taxon>
        <taxon>Bacillati</taxon>
        <taxon>Bacillota</taxon>
        <taxon>Bacilli</taxon>
        <taxon>Bacillales</taxon>
        <taxon>Paenibacillaceae</taxon>
        <taxon>Paenibacillus</taxon>
    </lineage>
</organism>
<dbReference type="AlphaFoldDB" id="A0A2N5N6Z6"/>
<feature type="transmembrane region" description="Helical" evidence="9">
    <location>
        <begin position="161"/>
        <end position="184"/>
    </location>
</feature>
<keyword evidence="4" id="KW-1003">Cell membrane</keyword>
<feature type="transmembrane region" description="Helical" evidence="9">
    <location>
        <begin position="368"/>
        <end position="386"/>
    </location>
</feature>
<evidence type="ECO:0000256" key="1">
    <source>
        <dbReference type="ARBA" id="ARBA00004651"/>
    </source>
</evidence>
<dbReference type="PRINTS" id="PR01437">
    <property type="entry name" value="NUOXDRDTASE4"/>
</dbReference>
<feature type="transmembrane region" description="Helical" evidence="9">
    <location>
        <begin position="299"/>
        <end position="317"/>
    </location>
</feature>
<evidence type="ECO:0000256" key="5">
    <source>
        <dbReference type="ARBA" id="ARBA00022692"/>
    </source>
</evidence>
<dbReference type="NCBIfam" id="NF009306">
    <property type="entry name" value="PRK12663.1"/>
    <property type="match status" value="1"/>
</dbReference>
<evidence type="ECO:0000256" key="9">
    <source>
        <dbReference type="SAM" id="Phobius"/>
    </source>
</evidence>
<dbReference type="GO" id="GO:0015297">
    <property type="term" value="F:antiporter activity"/>
    <property type="evidence" value="ECO:0007669"/>
    <property type="project" value="UniProtKB-KW"/>
</dbReference>
<evidence type="ECO:0000256" key="3">
    <source>
        <dbReference type="ARBA" id="ARBA00022449"/>
    </source>
</evidence>
<comment type="subcellular location">
    <subcellularLocation>
        <location evidence="1">Cell membrane</location>
        <topology evidence="1">Multi-pass membrane protein</topology>
    </subcellularLocation>
    <subcellularLocation>
        <location evidence="8">Membrane</location>
        <topology evidence="8">Multi-pass membrane protein</topology>
    </subcellularLocation>
</comment>
<dbReference type="InterPro" id="IPR003918">
    <property type="entry name" value="NADH_UbQ_OxRdtase"/>
</dbReference>
<evidence type="ECO:0000256" key="6">
    <source>
        <dbReference type="ARBA" id="ARBA00022989"/>
    </source>
</evidence>
<keyword evidence="3" id="KW-0050">Antiport</keyword>
<comment type="caution">
    <text evidence="11">The sequence shown here is derived from an EMBL/GenBank/DDBJ whole genome shotgun (WGS) entry which is preliminary data.</text>
</comment>
<dbReference type="InterPro" id="IPR050586">
    <property type="entry name" value="CPA3_Na-H_Antiporter_D"/>
</dbReference>
<evidence type="ECO:0000256" key="7">
    <source>
        <dbReference type="ARBA" id="ARBA00023136"/>
    </source>
</evidence>
<keyword evidence="12" id="KW-1185">Reference proteome</keyword>
<protein>
    <submittedName>
        <fullName evidence="11">Na(+) H(+) antiporter subunit D</fullName>
    </submittedName>
</protein>
<dbReference type="GO" id="GO:0042773">
    <property type="term" value="P:ATP synthesis coupled electron transport"/>
    <property type="evidence" value="ECO:0007669"/>
    <property type="project" value="InterPro"/>
</dbReference>
<feature type="domain" description="NADH:quinone oxidoreductase/Mrp antiporter transmembrane" evidence="10">
    <location>
        <begin position="127"/>
        <end position="415"/>
    </location>
</feature>
<feature type="transmembrane region" description="Helical" evidence="9">
    <location>
        <begin position="31"/>
        <end position="49"/>
    </location>
</feature>
<dbReference type="Proteomes" id="UP000234789">
    <property type="component" value="Unassembled WGS sequence"/>
</dbReference>
<dbReference type="GO" id="GO:0005886">
    <property type="term" value="C:plasma membrane"/>
    <property type="evidence" value="ECO:0007669"/>
    <property type="project" value="UniProtKB-SubCell"/>
</dbReference>
<reference evidence="11 12" key="1">
    <citation type="submission" date="2017-05" db="EMBL/GenBank/DDBJ databases">
        <title>Functional genome analysis of Paenibacillus pasadenensis strain R16: insights on endophytic life style and antifungal activity.</title>
        <authorList>
            <person name="Passera A."/>
            <person name="Marcolungo L."/>
            <person name="Casati P."/>
            <person name="Brasca M."/>
            <person name="Quaglino F."/>
            <person name="Delledonne M."/>
        </authorList>
    </citation>
    <scope>NUCLEOTIDE SEQUENCE [LARGE SCALE GENOMIC DNA]</scope>
    <source>
        <strain evidence="11 12">R16</strain>
    </source>
</reference>
<keyword evidence="7 9" id="KW-0472">Membrane</keyword>
<gene>
    <name evidence="11" type="ORF">B8V81_4516</name>
</gene>
<evidence type="ECO:0000313" key="11">
    <source>
        <dbReference type="EMBL" id="PLT46085.1"/>
    </source>
</evidence>
<evidence type="ECO:0000313" key="12">
    <source>
        <dbReference type="Proteomes" id="UP000234789"/>
    </source>
</evidence>
<evidence type="ECO:0000256" key="4">
    <source>
        <dbReference type="ARBA" id="ARBA00022475"/>
    </source>
</evidence>